<accession>A0A8J2ULH1</accession>
<proteinExistence type="predicted"/>
<protein>
    <recommendedName>
        <fullName evidence="3">Mobilization protein</fullName>
    </recommendedName>
</protein>
<reference evidence="1" key="2">
    <citation type="submission" date="2020-09" db="EMBL/GenBank/DDBJ databases">
        <authorList>
            <person name="Sun Q."/>
            <person name="Zhou Y."/>
        </authorList>
    </citation>
    <scope>NUCLEOTIDE SEQUENCE</scope>
    <source>
        <strain evidence="1">CGMCC 1.15448</strain>
    </source>
</reference>
<organism evidence="1 2">
    <name type="scientific">Puia dinghuensis</name>
    <dbReference type="NCBI Taxonomy" id="1792502"/>
    <lineage>
        <taxon>Bacteria</taxon>
        <taxon>Pseudomonadati</taxon>
        <taxon>Bacteroidota</taxon>
        <taxon>Chitinophagia</taxon>
        <taxon>Chitinophagales</taxon>
        <taxon>Chitinophagaceae</taxon>
        <taxon>Puia</taxon>
    </lineage>
</organism>
<evidence type="ECO:0000313" key="1">
    <source>
        <dbReference type="EMBL" id="GGB26174.1"/>
    </source>
</evidence>
<name>A0A8J2ULH1_9BACT</name>
<dbReference type="InterPro" id="IPR045788">
    <property type="entry name" value="MobC_2"/>
</dbReference>
<comment type="caution">
    <text evidence="1">The sequence shown here is derived from an EMBL/GenBank/DDBJ whole genome shotgun (WGS) entry which is preliminary data.</text>
</comment>
<dbReference type="Pfam" id="PF19514">
    <property type="entry name" value="MobC_2"/>
    <property type="match status" value="1"/>
</dbReference>
<evidence type="ECO:0008006" key="3">
    <source>
        <dbReference type="Google" id="ProtNLM"/>
    </source>
</evidence>
<sequence length="134" mass="15513">MTKKKAIQKPLLNHVIAIRIDDTKYNELKTLLDGNEPNAMSRLLRDILYNEPVTVYAKDPSLDIVMEELGRLRAEIKAIGVNINQITRQFNTYPEPQRKALYAKMAFKEHLALQPKITQLLEIISQLAKRWLSE</sequence>
<dbReference type="AlphaFoldDB" id="A0A8J2ULH1"/>
<evidence type="ECO:0000313" key="2">
    <source>
        <dbReference type="Proteomes" id="UP000607559"/>
    </source>
</evidence>
<dbReference type="EMBL" id="BMJC01000009">
    <property type="protein sequence ID" value="GGB26174.1"/>
    <property type="molecule type" value="Genomic_DNA"/>
</dbReference>
<keyword evidence="2" id="KW-1185">Reference proteome</keyword>
<reference evidence="1" key="1">
    <citation type="journal article" date="2014" name="Int. J. Syst. Evol. Microbiol.">
        <title>Complete genome sequence of Corynebacterium casei LMG S-19264T (=DSM 44701T), isolated from a smear-ripened cheese.</title>
        <authorList>
            <consortium name="US DOE Joint Genome Institute (JGI-PGF)"/>
            <person name="Walter F."/>
            <person name="Albersmeier A."/>
            <person name="Kalinowski J."/>
            <person name="Ruckert C."/>
        </authorList>
    </citation>
    <scope>NUCLEOTIDE SEQUENCE</scope>
    <source>
        <strain evidence="1">CGMCC 1.15448</strain>
    </source>
</reference>
<dbReference type="Proteomes" id="UP000607559">
    <property type="component" value="Unassembled WGS sequence"/>
</dbReference>
<gene>
    <name evidence="1" type="ORF">GCM10011511_57680</name>
</gene>